<feature type="domain" description="PPM-type phosphatase" evidence="2">
    <location>
        <begin position="58"/>
        <end position="313"/>
    </location>
</feature>
<sequence>MFVEGTPAAPAAQPPGWAAGAPTVSGQRPAGDEEHLLEPPAPLAEDEQVAAGTFPGGAFALVSLRGAVRPWNEDRAGTVLPPAGDPPGHPPLFVIADGLGGHQAGEVAAELAVSTTLAVFPRAAARPRQALRAATRQAALAVYDAGFEPGRSGMATTLTALTFDAGEVVVAHVGDTRCYRWREGAVEQLTTDHSQVADLVRLGLLTPEQAARHPGRSILTRCLGTAPGPPLDLVRRGLRAGDRLVLCSDGLWGLLERAEVAEAVRRFVPGNEAERAPDLDSLAAQLQALVDHLAYRALARGAPDNVTVLAAALEPGCPWLEMPSTRRRPWPFSRGS</sequence>
<evidence type="ECO:0000313" key="3">
    <source>
        <dbReference type="EMBL" id="MFC0080758.1"/>
    </source>
</evidence>
<dbReference type="GO" id="GO:0004722">
    <property type="term" value="F:protein serine/threonine phosphatase activity"/>
    <property type="evidence" value="ECO:0007669"/>
    <property type="project" value="UniProtKB-EC"/>
</dbReference>
<dbReference type="CDD" id="cd00143">
    <property type="entry name" value="PP2Cc"/>
    <property type="match status" value="1"/>
</dbReference>
<keyword evidence="3" id="KW-0378">Hydrolase</keyword>
<evidence type="ECO:0000259" key="2">
    <source>
        <dbReference type="PROSITE" id="PS51746"/>
    </source>
</evidence>
<dbReference type="SMART" id="SM00331">
    <property type="entry name" value="PP2C_SIG"/>
    <property type="match status" value="1"/>
</dbReference>
<proteinExistence type="predicted"/>
<feature type="region of interest" description="Disordered" evidence="1">
    <location>
        <begin position="1"/>
        <end position="35"/>
    </location>
</feature>
<evidence type="ECO:0000256" key="1">
    <source>
        <dbReference type="SAM" id="MobiDB-lite"/>
    </source>
</evidence>
<dbReference type="Pfam" id="PF13672">
    <property type="entry name" value="PP2C_2"/>
    <property type="match status" value="1"/>
</dbReference>
<dbReference type="SMART" id="SM00332">
    <property type="entry name" value="PP2Cc"/>
    <property type="match status" value="1"/>
</dbReference>
<comment type="caution">
    <text evidence="3">The sequence shown here is derived from an EMBL/GenBank/DDBJ whole genome shotgun (WGS) entry which is preliminary data.</text>
</comment>
<dbReference type="InterPro" id="IPR001932">
    <property type="entry name" value="PPM-type_phosphatase-like_dom"/>
</dbReference>
<feature type="compositionally biased region" description="Low complexity" evidence="1">
    <location>
        <begin position="7"/>
        <end position="22"/>
    </location>
</feature>
<dbReference type="EMBL" id="JBHLYQ010000004">
    <property type="protein sequence ID" value="MFC0080758.1"/>
    <property type="molecule type" value="Genomic_DNA"/>
</dbReference>
<dbReference type="PROSITE" id="PS51746">
    <property type="entry name" value="PPM_2"/>
    <property type="match status" value="1"/>
</dbReference>
<dbReference type="EC" id="3.1.3.16" evidence="3"/>
<evidence type="ECO:0000313" key="4">
    <source>
        <dbReference type="Proteomes" id="UP001589788"/>
    </source>
</evidence>
<dbReference type="PANTHER" id="PTHR13832">
    <property type="entry name" value="PROTEIN PHOSPHATASE 2C"/>
    <property type="match status" value="1"/>
</dbReference>
<gene>
    <name evidence="3" type="ORF">ACFFRE_01120</name>
</gene>
<dbReference type="RefSeq" id="WP_377787279.1">
    <property type="nucleotide sequence ID" value="NZ_JBHLYQ010000004.1"/>
</dbReference>
<dbReference type="SUPFAM" id="SSF81606">
    <property type="entry name" value="PP2C-like"/>
    <property type="match status" value="1"/>
</dbReference>
<reference evidence="3 4" key="1">
    <citation type="submission" date="2024-09" db="EMBL/GenBank/DDBJ databases">
        <authorList>
            <person name="Sun Q."/>
            <person name="Mori K."/>
        </authorList>
    </citation>
    <scope>NUCLEOTIDE SEQUENCE [LARGE SCALE GENOMIC DNA]</scope>
    <source>
        <strain evidence="3 4">JCM 15389</strain>
    </source>
</reference>
<dbReference type="Proteomes" id="UP001589788">
    <property type="component" value="Unassembled WGS sequence"/>
</dbReference>
<dbReference type="InterPro" id="IPR036457">
    <property type="entry name" value="PPM-type-like_dom_sf"/>
</dbReference>
<keyword evidence="4" id="KW-1185">Reference proteome</keyword>
<accession>A0ABV6C0F6</accession>
<dbReference type="Gene3D" id="3.60.40.10">
    <property type="entry name" value="PPM-type phosphatase domain"/>
    <property type="match status" value="1"/>
</dbReference>
<dbReference type="PANTHER" id="PTHR13832:SF827">
    <property type="entry name" value="PROTEIN PHOSPHATASE 1L"/>
    <property type="match status" value="1"/>
</dbReference>
<protein>
    <submittedName>
        <fullName evidence="3">PP2C family protein-serine/threonine phosphatase</fullName>
        <ecNumber evidence="3">3.1.3.16</ecNumber>
    </submittedName>
</protein>
<name>A0ABV6C0F6_9ACTN</name>
<organism evidence="3 4">
    <name type="scientific">Aciditerrimonas ferrireducens</name>
    <dbReference type="NCBI Taxonomy" id="667306"/>
    <lineage>
        <taxon>Bacteria</taxon>
        <taxon>Bacillati</taxon>
        <taxon>Actinomycetota</taxon>
        <taxon>Acidimicrobiia</taxon>
        <taxon>Acidimicrobiales</taxon>
        <taxon>Acidimicrobiaceae</taxon>
        <taxon>Aciditerrimonas</taxon>
    </lineage>
</organism>
<dbReference type="InterPro" id="IPR015655">
    <property type="entry name" value="PP2C"/>
</dbReference>